<feature type="region of interest" description="Disordered" evidence="5">
    <location>
        <begin position="37"/>
        <end position="60"/>
    </location>
</feature>
<organism evidence="6 7">
    <name type="scientific">Mesorhizobium zhangyense</name>
    <dbReference type="NCBI Taxonomy" id="1776730"/>
    <lineage>
        <taxon>Bacteria</taxon>
        <taxon>Pseudomonadati</taxon>
        <taxon>Pseudomonadota</taxon>
        <taxon>Alphaproteobacteria</taxon>
        <taxon>Hyphomicrobiales</taxon>
        <taxon>Phyllobacteriaceae</taxon>
        <taxon>Mesorhizobium</taxon>
    </lineage>
</organism>
<keyword evidence="7" id="KW-1185">Reference proteome</keyword>
<evidence type="ECO:0008006" key="8">
    <source>
        <dbReference type="Google" id="ProtNLM"/>
    </source>
</evidence>
<proteinExistence type="inferred from homology"/>
<dbReference type="InterPro" id="IPR020855">
    <property type="entry name" value="Ureohydrolase_Mn_BS"/>
</dbReference>
<dbReference type="SUPFAM" id="SSF52768">
    <property type="entry name" value="Arginase/deacetylase"/>
    <property type="match status" value="1"/>
</dbReference>
<dbReference type="Gene3D" id="3.40.800.10">
    <property type="entry name" value="Ureohydrolase domain"/>
    <property type="match status" value="1"/>
</dbReference>
<dbReference type="InterPro" id="IPR006035">
    <property type="entry name" value="Ureohydrolase"/>
</dbReference>
<dbReference type="AlphaFoldDB" id="A0A7C9RC95"/>
<dbReference type="GO" id="GO:0033389">
    <property type="term" value="P:putrescine biosynthetic process from arginine, via agmatine"/>
    <property type="evidence" value="ECO:0007669"/>
    <property type="project" value="TreeGrafter"/>
</dbReference>
<evidence type="ECO:0000256" key="2">
    <source>
        <dbReference type="ARBA" id="ARBA00022723"/>
    </source>
</evidence>
<evidence type="ECO:0000256" key="4">
    <source>
        <dbReference type="RuleBase" id="RU003684"/>
    </source>
</evidence>
<keyword evidence="2" id="KW-0479">Metal-binding</keyword>
<keyword evidence="3 4" id="KW-0378">Hydrolase</keyword>
<evidence type="ECO:0000256" key="3">
    <source>
        <dbReference type="ARBA" id="ARBA00022801"/>
    </source>
</evidence>
<comment type="similarity">
    <text evidence="1">Belongs to the arginase family. Agmatinase subfamily.</text>
</comment>
<dbReference type="PANTHER" id="PTHR11358:SF26">
    <property type="entry name" value="GUANIDINO ACID HYDROLASE, MITOCHONDRIAL"/>
    <property type="match status" value="1"/>
</dbReference>
<protein>
    <recommendedName>
        <fullName evidence="8">Agmatinase</fullName>
    </recommendedName>
</protein>
<evidence type="ECO:0000313" key="6">
    <source>
        <dbReference type="EMBL" id="NGN45255.1"/>
    </source>
</evidence>
<comment type="caution">
    <text evidence="6">The sequence shown here is derived from an EMBL/GenBank/DDBJ whole genome shotgun (WGS) entry which is preliminary data.</text>
</comment>
<accession>A0A7C9RC95</accession>
<name>A0A7C9RC95_9HYPH</name>
<dbReference type="PANTHER" id="PTHR11358">
    <property type="entry name" value="ARGINASE/AGMATINASE"/>
    <property type="match status" value="1"/>
</dbReference>
<dbReference type="Proteomes" id="UP000481252">
    <property type="component" value="Unassembled WGS sequence"/>
</dbReference>
<dbReference type="PROSITE" id="PS01053">
    <property type="entry name" value="ARGINASE_1"/>
    <property type="match status" value="1"/>
</dbReference>
<evidence type="ECO:0000256" key="1">
    <source>
        <dbReference type="ARBA" id="ARBA00009227"/>
    </source>
</evidence>
<sequence>MLLQARRTFAYRDLAGHDCGRHRLGRFGQGSASYLARSRSPDQSAHRNTQAGNGRASGQRRSLWRNLTVDIDCLDPAYAPGTGTPVVGGLTPLKLLRILRALSDLDIVGCDVVEVSPPYDVAGITALNAATIMYEQLCRVARRKGAIDQSYSRLSQP</sequence>
<reference evidence="6 7" key="1">
    <citation type="submission" date="2020-02" db="EMBL/GenBank/DDBJ databases">
        <title>Genome sequence of the type strain CGMCC 1.15528 of Mesorhizobium zhangyense.</title>
        <authorList>
            <person name="Gao J."/>
            <person name="Sun J."/>
        </authorList>
    </citation>
    <scope>NUCLEOTIDE SEQUENCE [LARGE SCALE GENOMIC DNA]</scope>
    <source>
        <strain evidence="6 7">CGMCC 1.15528</strain>
    </source>
</reference>
<dbReference type="Pfam" id="PF00491">
    <property type="entry name" value="Arginase"/>
    <property type="match status" value="1"/>
</dbReference>
<dbReference type="GO" id="GO:0046872">
    <property type="term" value="F:metal ion binding"/>
    <property type="evidence" value="ECO:0007669"/>
    <property type="project" value="UniProtKB-KW"/>
</dbReference>
<dbReference type="EMBL" id="JAAKZG010000031">
    <property type="protein sequence ID" value="NGN45255.1"/>
    <property type="molecule type" value="Genomic_DNA"/>
</dbReference>
<evidence type="ECO:0000256" key="5">
    <source>
        <dbReference type="SAM" id="MobiDB-lite"/>
    </source>
</evidence>
<gene>
    <name evidence="6" type="ORF">G6N74_29840</name>
</gene>
<feature type="compositionally biased region" description="Polar residues" evidence="5">
    <location>
        <begin position="41"/>
        <end position="52"/>
    </location>
</feature>
<dbReference type="GO" id="GO:0008783">
    <property type="term" value="F:agmatinase activity"/>
    <property type="evidence" value="ECO:0007669"/>
    <property type="project" value="TreeGrafter"/>
</dbReference>
<dbReference type="PROSITE" id="PS51409">
    <property type="entry name" value="ARGINASE_2"/>
    <property type="match status" value="1"/>
</dbReference>
<evidence type="ECO:0000313" key="7">
    <source>
        <dbReference type="Proteomes" id="UP000481252"/>
    </source>
</evidence>
<dbReference type="InterPro" id="IPR023696">
    <property type="entry name" value="Ureohydrolase_dom_sf"/>
</dbReference>